<evidence type="ECO:0000313" key="13">
    <source>
        <dbReference type="Proteomes" id="UP000193136"/>
    </source>
</evidence>
<dbReference type="GO" id="GO:0000287">
    <property type="term" value="F:magnesium ion binding"/>
    <property type="evidence" value="ECO:0007669"/>
    <property type="project" value="UniProtKB-UniRule"/>
</dbReference>
<dbReference type="Pfam" id="PF08245">
    <property type="entry name" value="Mur_ligase_M"/>
    <property type="match status" value="1"/>
</dbReference>
<feature type="binding site" evidence="7">
    <location>
        <position position="185"/>
    </location>
    <ligand>
        <name>UDP-N-acetyl-alpha-D-muramoyl-L-alanyl-D-glutamate</name>
        <dbReference type="ChEBI" id="CHEBI:83900"/>
    </ligand>
</feature>
<dbReference type="Pfam" id="PF01225">
    <property type="entry name" value="Mur_ligase"/>
    <property type="match status" value="1"/>
</dbReference>
<dbReference type="NCBIfam" id="NF001126">
    <property type="entry name" value="PRK00139.1-4"/>
    <property type="match status" value="1"/>
</dbReference>
<feature type="binding site" evidence="7">
    <location>
        <position position="380"/>
    </location>
    <ligand>
        <name>meso-2,6-diaminopimelate</name>
        <dbReference type="ChEBI" id="CHEBI:57791"/>
    </ligand>
</feature>
<dbReference type="UniPathway" id="UPA00219"/>
<feature type="binding site" evidence="7">
    <location>
        <position position="473"/>
    </location>
    <ligand>
        <name>meso-2,6-diaminopimelate</name>
        <dbReference type="ChEBI" id="CHEBI:57791"/>
    </ligand>
</feature>
<dbReference type="Gene3D" id="3.90.190.20">
    <property type="entry name" value="Mur ligase, C-terminal domain"/>
    <property type="match status" value="1"/>
</dbReference>
<evidence type="ECO:0000256" key="6">
    <source>
        <dbReference type="ARBA" id="ARBA00023316"/>
    </source>
</evidence>
<dbReference type="NCBIfam" id="TIGR01085">
    <property type="entry name" value="murE"/>
    <property type="match status" value="1"/>
</dbReference>
<dbReference type="PANTHER" id="PTHR23135">
    <property type="entry name" value="MUR LIGASE FAMILY MEMBER"/>
    <property type="match status" value="1"/>
</dbReference>
<dbReference type="InterPro" id="IPR000713">
    <property type="entry name" value="Mur_ligase_N"/>
</dbReference>
<dbReference type="EC" id="6.3.2.13" evidence="7"/>
<dbReference type="STRING" id="1969733.B5V00_04025"/>
<dbReference type="PANTHER" id="PTHR23135:SF4">
    <property type="entry name" value="UDP-N-ACETYLMURAMOYL-L-ALANYL-D-GLUTAMATE--2,6-DIAMINOPIMELATE LIGASE MURE HOMOLOG, CHLOROPLASTIC"/>
    <property type="match status" value="1"/>
</dbReference>
<dbReference type="InterPro" id="IPR036615">
    <property type="entry name" value="Mur_ligase_C_dom_sf"/>
</dbReference>
<dbReference type="InterPro" id="IPR035911">
    <property type="entry name" value="MurE/MurF_N"/>
</dbReference>
<keyword evidence="7" id="KW-0067">ATP-binding</keyword>
<keyword evidence="2 7" id="KW-0132">Cell division</keyword>
<dbReference type="GO" id="GO:0005524">
    <property type="term" value="F:ATP binding"/>
    <property type="evidence" value="ECO:0007669"/>
    <property type="project" value="UniProtKB-UniRule"/>
</dbReference>
<comment type="function">
    <text evidence="7">Catalyzes the addition of meso-diaminopimelic acid to the nucleotide precursor UDP-N-acetylmuramoyl-L-alanyl-D-glutamate (UMAG) in the biosynthesis of bacterial cell-wall peptidoglycan.</text>
</comment>
<dbReference type="GO" id="GO:0008360">
    <property type="term" value="P:regulation of cell shape"/>
    <property type="evidence" value="ECO:0007669"/>
    <property type="project" value="UniProtKB-KW"/>
</dbReference>
<feature type="binding site" evidence="7">
    <location>
        <position position="30"/>
    </location>
    <ligand>
        <name>UDP-N-acetyl-alpha-D-muramoyl-L-alanyl-D-glutamate</name>
        <dbReference type="ChEBI" id="CHEBI:83900"/>
    </ligand>
</feature>
<feature type="domain" description="Mur ligase central" evidence="11">
    <location>
        <begin position="108"/>
        <end position="308"/>
    </location>
</feature>
<comment type="subcellular location">
    <subcellularLocation>
        <location evidence="7 8">Cytoplasm</location>
    </subcellularLocation>
</comment>
<gene>
    <name evidence="7" type="primary">murE</name>
    <name evidence="12" type="ORF">B5V00_04025</name>
</gene>
<dbReference type="InterPro" id="IPR005761">
    <property type="entry name" value="UDP-N-AcMur-Glu-dNH2Pim_ligase"/>
</dbReference>
<reference evidence="12 13" key="1">
    <citation type="submission" date="2017-03" db="EMBL/GenBank/DDBJ databases">
        <title>Genome sequence of Geothermobacter sp. EPR-M, Deep-Sea Iron Reducer.</title>
        <authorList>
            <person name="Tully B."/>
            <person name="Savalia P."/>
            <person name="Abuyen K."/>
            <person name="Baughan C."/>
            <person name="Romero E."/>
            <person name="Ronkowski C."/>
            <person name="Torres B."/>
            <person name="Tremblay J."/>
            <person name="Trujillo A."/>
            <person name="Tyler M."/>
            <person name="Perez-Rodriguez I."/>
            <person name="Amend J."/>
        </authorList>
    </citation>
    <scope>NUCLEOTIDE SEQUENCE [LARGE SCALE GENOMIC DNA]</scope>
    <source>
        <strain evidence="12 13">EPR-M</strain>
    </source>
</reference>
<dbReference type="AlphaFoldDB" id="A0A1X0YBH8"/>
<feature type="binding site" evidence="7">
    <location>
        <begin position="404"/>
        <end position="407"/>
    </location>
    <ligand>
        <name>meso-2,6-diaminopimelate</name>
        <dbReference type="ChEBI" id="CHEBI:57791"/>
    </ligand>
</feature>
<evidence type="ECO:0000256" key="8">
    <source>
        <dbReference type="RuleBase" id="RU004135"/>
    </source>
</evidence>
<keyword evidence="13" id="KW-1185">Reference proteome</keyword>
<dbReference type="RefSeq" id="WP_085009475.1">
    <property type="nucleotide sequence ID" value="NZ_NAAD01000003.1"/>
</dbReference>
<feature type="domain" description="Mur ligase C-terminal" evidence="10">
    <location>
        <begin position="331"/>
        <end position="471"/>
    </location>
</feature>
<feature type="domain" description="Mur ligase N-terminal catalytic" evidence="9">
    <location>
        <begin position="24"/>
        <end position="96"/>
    </location>
</feature>
<keyword evidence="7" id="KW-0963">Cytoplasm</keyword>
<evidence type="ECO:0000256" key="2">
    <source>
        <dbReference type="ARBA" id="ARBA00022618"/>
    </source>
</evidence>
<evidence type="ECO:0000256" key="3">
    <source>
        <dbReference type="ARBA" id="ARBA00022960"/>
    </source>
</evidence>
<dbReference type="GO" id="GO:0009252">
    <property type="term" value="P:peptidoglycan biosynthetic process"/>
    <property type="evidence" value="ECO:0007669"/>
    <property type="project" value="UniProtKB-UniRule"/>
</dbReference>
<feature type="binding site" evidence="7">
    <location>
        <position position="469"/>
    </location>
    <ligand>
        <name>meso-2,6-diaminopimelate</name>
        <dbReference type="ChEBI" id="CHEBI:57791"/>
    </ligand>
</feature>
<feature type="short sequence motif" description="Meso-diaminopimelate recognition motif" evidence="7">
    <location>
        <begin position="404"/>
        <end position="407"/>
    </location>
</feature>
<dbReference type="InterPro" id="IPR013221">
    <property type="entry name" value="Mur_ligase_cen"/>
</dbReference>
<evidence type="ECO:0000256" key="4">
    <source>
        <dbReference type="ARBA" id="ARBA00022984"/>
    </source>
</evidence>
<dbReference type="HAMAP" id="MF_00208">
    <property type="entry name" value="MurE"/>
    <property type="match status" value="1"/>
</dbReference>
<evidence type="ECO:0000256" key="5">
    <source>
        <dbReference type="ARBA" id="ARBA00023306"/>
    </source>
</evidence>
<dbReference type="Pfam" id="PF02875">
    <property type="entry name" value="Mur_ligase_C"/>
    <property type="match status" value="1"/>
</dbReference>
<sequence>MRLADIIPDLHPLQMRGVREVEIGALYYDSRRVTAGGLFFALPGALTDGHRFVADAVESGAAAVVSERELNLPETVAAIRVRDARHALAAAARTFYHDPTAAMTVVGITGTNGKTTISYLVEALLTAAGRRPAVTGTVAYRFADRCYPAPNTTPESLDLQRLADQFRQAGSDSLVMEVSSHALDQQRVAGVSFDVAVFTNLTPEHLDYHRDMEDYFAAKSRLFRSPDGGRAPLAVINVDDPYGARLAGELPAAITCGRDVDARVRLLSSRVGLEGIQARVMTPHGELQLRSPLLGHFNLSNLLCAAAVGVALDLTKVQIEDGLANVSRVPGRLEPVANDLGAHLLVDYAHTGDALEKALETLKSLQPERLICLFGCGGDRDRGKRPVMGEVAGRLADLAIVSSDNPRTEDPQAIIADILPGLERVDRQELDPDQAAAGARGYLVIPDRGKAIDVAVKLLKTGDMLLVAGKGHEDYQIVGWQKIHFDDREQLLAALARRKEQP</sequence>
<comment type="PTM">
    <text evidence="7">Carboxylation is probably crucial for Mg(2+) binding and, consequently, for the gamma-phosphate positioning of ATP.</text>
</comment>
<comment type="pathway">
    <text evidence="7 8">Cell wall biogenesis; peptidoglycan biosynthesis.</text>
</comment>
<comment type="cofactor">
    <cofactor evidence="7">
        <name>Mg(2+)</name>
        <dbReference type="ChEBI" id="CHEBI:18420"/>
    </cofactor>
</comment>
<dbReference type="SUPFAM" id="SSF63418">
    <property type="entry name" value="MurE/MurF N-terminal domain"/>
    <property type="match status" value="1"/>
</dbReference>
<feature type="binding site" evidence="7">
    <location>
        <position position="151"/>
    </location>
    <ligand>
        <name>UDP-N-acetyl-alpha-D-muramoyl-L-alanyl-D-glutamate</name>
        <dbReference type="ChEBI" id="CHEBI:83900"/>
    </ligand>
</feature>
<dbReference type="NCBIfam" id="NF001124">
    <property type="entry name" value="PRK00139.1-2"/>
    <property type="match status" value="1"/>
</dbReference>
<dbReference type="InterPro" id="IPR036565">
    <property type="entry name" value="Mur-like_cat_sf"/>
</dbReference>
<dbReference type="InterPro" id="IPR004101">
    <property type="entry name" value="Mur_ligase_C"/>
</dbReference>
<dbReference type="SUPFAM" id="SSF53244">
    <property type="entry name" value="MurD-like peptide ligases, peptide-binding domain"/>
    <property type="match status" value="1"/>
</dbReference>
<keyword evidence="7" id="KW-0547">Nucleotide-binding</keyword>
<accession>A0A1X0YBH8</accession>
<evidence type="ECO:0000256" key="1">
    <source>
        <dbReference type="ARBA" id="ARBA00005898"/>
    </source>
</evidence>
<dbReference type="GO" id="GO:0008765">
    <property type="term" value="F:UDP-N-acetylmuramoylalanyl-D-glutamate-2,6-diaminopimelate ligase activity"/>
    <property type="evidence" value="ECO:0007669"/>
    <property type="project" value="UniProtKB-UniRule"/>
</dbReference>
<evidence type="ECO:0000259" key="11">
    <source>
        <dbReference type="Pfam" id="PF08245"/>
    </source>
</evidence>
<feature type="modified residue" description="N6-carboxylysine" evidence="7">
    <location>
        <position position="219"/>
    </location>
</feature>
<dbReference type="Proteomes" id="UP000193136">
    <property type="component" value="Unassembled WGS sequence"/>
</dbReference>
<protein>
    <recommendedName>
        <fullName evidence="7">UDP-N-acetylmuramoyl-L-alanyl-D-glutamate--2,6-diaminopimelate ligase</fullName>
        <ecNumber evidence="7">6.3.2.13</ecNumber>
    </recommendedName>
    <alternativeName>
        <fullName evidence="7">Meso-A2pm-adding enzyme</fullName>
    </alternativeName>
    <alternativeName>
        <fullName evidence="7">Meso-diaminopimelate-adding enzyme</fullName>
    </alternativeName>
    <alternativeName>
        <fullName evidence="7">UDP-MurNAc-L-Ala-D-Glu:meso-diaminopimelate ligase</fullName>
    </alternativeName>
    <alternativeName>
        <fullName evidence="7">UDP-MurNAc-tripeptide synthetase</fullName>
    </alternativeName>
    <alternativeName>
        <fullName evidence="7">UDP-N-acetylmuramyl-tripeptide synthetase</fullName>
    </alternativeName>
</protein>
<keyword evidence="7 12" id="KW-0436">Ligase</keyword>
<dbReference type="GO" id="GO:0051301">
    <property type="term" value="P:cell division"/>
    <property type="evidence" value="ECO:0007669"/>
    <property type="project" value="UniProtKB-KW"/>
</dbReference>
<dbReference type="Gene3D" id="3.40.1390.10">
    <property type="entry name" value="MurE/MurF, N-terminal domain"/>
    <property type="match status" value="1"/>
</dbReference>
<feature type="binding site" evidence="7">
    <location>
        <position position="187"/>
    </location>
    <ligand>
        <name>UDP-N-acetyl-alpha-D-muramoyl-L-alanyl-D-glutamate</name>
        <dbReference type="ChEBI" id="CHEBI:83900"/>
    </ligand>
</feature>
<dbReference type="Gene3D" id="3.40.1190.10">
    <property type="entry name" value="Mur-like, catalytic domain"/>
    <property type="match status" value="1"/>
</dbReference>
<comment type="caution">
    <text evidence="7">Lacks conserved residue(s) required for the propagation of feature annotation.</text>
</comment>
<dbReference type="EMBL" id="NAAD01000003">
    <property type="protein sequence ID" value="ORJ62462.1"/>
    <property type="molecule type" value="Genomic_DNA"/>
</dbReference>
<comment type="caution">
    <text evidence="12">The sequence shown here is derived from an EMBL/GenBank/DDBJ whole genome shotgun (WGS) entry which is preliminary data.</text>
</comment>
<comment type="catalytic activity">
    <reaction evidence="7">
        <text>UDP-N-acetyl-alpha-D-muramoyl-L-alanyl-D-glutamate + meso-2,6-diaminopimelate + ATP = UDP-N-acetyl-alpha-D-muramoyl-L-alanyl-gamma-D-glutamyl-meso-2,6-diaminopimelate + ADP + phosphate + H(+)</text>
        <dbReference type="Rhea" id="RHEA:23676"/>
        <dbReference type="ChEBI" id="CHEBI:15378"/>
        <dbReference type="ChEBI" id="CHEBI:30616"/>
        <dbReference type="ChEBI" id="CHEBI:43474"/>
        <dbReference type="ChEBI" id="CHEBI:57791"/>
        <dbReference type="ChEBI" id="CHEBI:83900"/>
        <dbReference type="ChEBI" id="CHEBI:83905"/>
        <dbReference type="ChEBI" id="CHEBI:456216"/>
        <dbReference type="EC" id="6.3.2.13"/>
    </reaction>
</comment>
<comment type="similarity">
    <text evidence="1 7">Belongs to the MurCDEF family. MurE subfamily.</text>
</comment>
<dbReference type="SUPFAM" id="SSF53623">
    <property type="entry name" value="MurD-like peptide ligases, catalytic domain"/>
    <property type="match status" value="1"/>
</dbReference>
<keyword evidence="6 7" id="KW-0961">Cell wall biogenesis/degradation</keyword>
<dbReference type="GO" id="GO:0071555">
    <property type="term" value="P:cell wall organization"/>
    <property type="evidence" value="ECO:0007669"/>
    <property type="project" value="UniProtKB-KW"/>
</dbReference>
<evidence type="ECO:0000256" key="7">
    <source>
        <dbReference type="HAMAP-Rule" id="MF_00208"/>
    </source>
</evidence>
<organism evidence="12 13">
    <name type="scientific">Geothermobacter hydrogeniphilus</name>
    <dbReference type="NCBI Taxonomy" id="1969733"/>
    <lineage>
        <taxon>Bacteria</taxon>
        <taxon>Pseudomonadati</taxon>
        <taxon>Thermodesulfobacteriota</taxon>
        <taxon>Desulfuromonadia</taxon>
        <taxon>Desulfuromonadales</taxon>
        <taxon>Geothermobacteraceae</taxon>
        <taxon>Geothermobacter</taxon>
    </lineage>
</organism>
<keyword evidence="3 7" id="KW-0133">Cell shape</keyword>
<dbReference type="OrthoDB" id="9800958at2"/>
<feature type="binding site" evidence="7">
    <location>
        <begin position="110"/>
        <end position="116"/>
    </location>
    <ligand>
        <name>ATP</name>
        <dbReference type="ChEBI" id="CHEBI:30616"/>
    </ligand>
</feature>
<keyword evidence="5 7" id="KW-0131">Cell cycle</keyword>
<evidence type="ECO:0000313" key="12">
    <source>
        <dbReference type="EMBL" id="ORJ62462.1"/>
    </source>
</evidence>
<feature type="binding site" evidence="7">
    <location>
        <position position="179"/>
    </location>
    <ligand>
        <name>UDP-N-acetyl-alpha-D-muramoyl-L-alanyl-D-glutamate</name>
        <dbReference type="ChEBI" id="CHEBI:83900"/>
    </ligand>
</feature>
<proteinExistence type="inferred from homology"/>
<evidence type="ECO:0000259" key="10">
    <source>
        <dbReference type="Pfam" id="PF02875"/>
    </source>
</evidence>
<feature type="binding site" evidence="7">
    <location>
        <begin position="152"/>
        <end position="153"/>
    </location>
    <ligand>
        <name>UDP-N-acetyl-alpha-D-muramoyl-L-alanyl-D-glutamate</name>
        <dbReference type="ChEBI" id="CHEBI:83900"/>
    </ligand>
</feature>
<keyword evidence="7" id="KW-0460">Magnesium</keyword>
<evidence type="ECO:0000259" key="9">
    <source>
        <dbReference type="Pfam" id="PF01225"/>
    </source>
</evidence>
<name>A0A1X0YBH8_9BACT</name>
<keyword evidence="4 7" id="KW-0573">Peptidoglycan synthesis</keyword>
<dbReference type="GO" id="GO:0005737">
    <property type="term" value="C:cytoplasm"/>
    <property type="evidence" value="ECO:0007669"/>
    <property type="project" value="UniProtKB-SubCell"/>
</dbReference>